<organism evidence="3 4">
    <name type="scientific">Paramecium sonneborni</name>
    <dbReference type="NCBI Taxonomy" id="65129"/>
    <lineage>
        <taxon>Eukaryota</taxon>
        <taxon>Sar</taxon>
        <taxon>Alveolata</taxon>
        <taxon>Ciliophora</taxon>
        <taxon>Intramacronucleata</taxon>
        <taxon>Oligohymenophorea</taxon>
        <taxon>Peniculida</taxon>
        <taxon>Parameciidae</taxon>
        <taxon>Paramecium</taxon>
    </lineage>
</organism>
<feature type="coiled-coil region" evidence="1">
    <location>
        <begin position="103"/>
        <end position="155"/>
    </location>
</feature>
<evidence type="ECO:0000313" key="4">
    <source>
        <dbReference type="Proteomes" id="UP000692954"/>
    </source>
</evidence>
<evidence type="ECO:0000313" key="3">
    <source>
        <dbReference type="EMBL" id="CAD8083761.1"/>
    </source>
</evidence>
<feature type="region of interest" description="Disordered" evidence="2">
    <location>
        <begin position="319"/>
        <end position="340"/>
    </location>
</feature>
<sequence length="367" mass="43912">MRIIENKNENLCMKQTILNQTKVQKQLWIQLMLPFGNVFRQFLNNIMDWKSEKAFLEQETQLLEMQLLELREREDSYKFFNESILNAYNSMQNDVQRQNSIIHKQLQQTLEEFSKDLIESKNRNTVILQQLEKENRELKDQLEILEYQIKEQDIEQKRELQEFEELFSISQQQLEPNIIIEQKRKRNEDKENNKPEHGEGCIISLKSRNQEVIRKELNLSNVLNCKNSNIMEVSQIDWLDQSSPLGLFRQYQLFQRGRDNSIHSQRIISQFSKRDILSQRKSKDSVSPSYIKDEGNINNTITSKSQLSNNEMRLITHKQLPEKDNYKQENYSKGKNQKRSLDEFTRQLNSFKSTQTFSKVYRQSQLS</sequence>
<comment type="caution">
    <text evidence="3">The sequence shown here is derived from an EMBL/GenBank/DDBJ whole genome shotgun (WGS) entry which is preliminary data.</text>
</comment>
<keyword evidence="4" id="KW-1185">Reference proteome</keyword>
<dbReference type="Proteomes" id="UP000692954">
    <property type="component" value="Unassembled WGS sequence"/>
</dbReference>
<accession>A0A8S1N0E4</accession>
<feature type="coiled-coil region" evidence="1">
    <location>
        <begin position="39"/>
        <end position="73"/>
    </location>
</feature>
<feature type="compositionally biased region" description="Basic and acidic residues" evidence="2">
    <location>
        <begin position="319"/>
        <end position="332"/>
    </location>
</feature>
<dbReference type="AlphaFoldDB" id="A0A8S1N0E4"/>
<gene>
    <name evidence="3" type="ORF">PSON_ATCC_30995.1.T0450249</name>
</gene>
<keyword evidence="1" id="KW-0175">Coiled coil</keyword>
<dbReference type="EMBL" id="CAJJDN010000045">
    <property type="protein sequence ID" value="CAD8083761.1"/>
    <property type="molecule type" value="Genomic_DNA"/>
</dbReference>
<name>A0A8S1N0E4_9CILI</name>
<protein>
    <submittedName>
        <fullName evidence="3">Uncharacterized protein</fullName>
    </submittedName>
</protein>
<evidence type="ECO:0000256" key="1">
    <source>
        <dbReference type="SAM" id="Coils"/>
    </source>
</evidence>
<dbReference type="OrthoDB" id="308505at2759"/>
<proteinExistence type="predicted"/>
<evidence type="ECO:0000256" key="2">
    <source>
        <dbReference type="SAM" id="MobiDB-lite"/>
    </source>
</evidence>
<reference evidence="3" key="1">
    <citation type="submission" date="2021-01" db="EMBL/GenBank/DDBJ databases">
        <authorList>
            <consortium name="Genoscope - CEA"/>
            <person name="William W."/>
        </authorList>
    </citation>
    <scope>NUCLEOTIDE SEQUENCE</scope>
</reference>